<accession>A0A8J7YSC8</accession>
<protein>
    <submittedName>
        <fullName evidence="1">DUF1016 domain-containing protein</fullName>
    </submittedName>
</protein>
<gene>
    <name evidence="2" type="ORF">GW779_02225</name>
    <name evidence="1" type="ORF">GW910_04085</name>
</gene>
<dbReference type="EMBL" id="JAACQH010000041">
    <property type="protein sequence ID" value="NCS91226.1"/>
    <property type="molecule type" value="Genomic_DNA"/>
</dbReference>
<evidence type="ECO:0000313" key="2">
    <source>
        <dbReference type="EMBL" id="NCS91226.1"/>
    </source>
</evidence>
<dbReference type="Proteomes" id="UP000768163">
    <property type="component" value="Unassembled WGS sequence"/>
</dbReference>
<organism evidence="1 3">
    <name type="scientific">Candidatus Altarchaeum hamiconexum</name>
    <dbReference type="NCBI Taxonomy" id="1803513"/>
    <lineage>
        <taxon>Archaea</taxon>
        <taxon>Candidatus Altarchaeota</taxon>
        <taxon>Candidatus Altiarchaeia</taxon>
        <taxon>Candidatus Altarchaeales</taxon>
        <taxon>Candidatus Altarchaeaceae</taxon>
        <taxon>Candidatus Altarchaeum</taxon>
    </lineage>
</organism>
<name>A0A8J7YSC8_9ARCH</name>
<dbReference type="AlphaFoldDB" id="A0A8J7YSC8"/>
<evidence type="ECO:0000313" key="3">
    <source>
        <dbReference type="Proteomes" id="UP000768163"/>
    </source>
</evidence>
<evidence type="ECO:0000313" key="1">
    <source>
        <dbReference type="EMBL" id="NCN65229.1"/>
    </source>
</evidence>
<comment type="caution">
    <text evidence="1">The sequence shown here is derived from an EMBL/GenBank/DDBJ whole genome shotgun (WGS) entry which is preliminary data.</text>
</comment>
<proteinExistence type="predicted"/>
<reference evidence="1" key="1">
    <citation type="submission" date="2019-11" db="EMBL/GenBank/DDBJ databases">
        <title>Lipid analysis of CO2-rich subsurface aquifers suggests an autotrophy-based deep biosphere with lysolipids enriched in CPR bacteria.</title>
        <authorList>
            <person name="Probst A.J."/>
            <person name="Elling F.J."/>
            <person name="Castelle C.J."/>
            <person name="Zhu Q."/>
            <person name="Elvert M."/>
            <person name="Birarda G."/>
            <person name="Holman H.-Y."/>
            <person name="Lane K.R."/>
            <person name="Ladd B."/>
            <person name="Ryan M.C."/>
            <person name="Woyke T."/>
            <person name="Hinrichs K.-U."/>
            <person name="Banfield J.F."/>
        </authorList>
    </citation>
    <scope>NUCLEOTIDE SEQUENCE</scope>
    <source>
        <strain evidence="1">CG_2015-01_33_1645</strain>
        <strain evidence="2">CG_2015-04_33_537</strain>
    </source>
</reference>
<sequence>MKRKEIITGNYSNLPGRVAEILTDARSKVIREINKAQVLAYWGKFEPMLSWSP</sequence>
<dbReference type="EMBL" id="JAACVF010000102">
    <property type="protein sequence ID" value="NCN65229.1"/>
    <property type="molecule type" value="Genomic_DNA"/>
</dbReference>
<dbReference type="Proteomes" id="UP000738826">
    <property type="component" value="Unassembled WGS sequence"/>
</dbReference>